<name>A0AAD4BMU8_BOLED</name>
<protein>
    <recommendedName>
        <fullName evidence="3">F-box domain-containing protein</fullName>
    </recommendedName>
</protein>
<organism evidence="1 2">
    <name type="scientific">Boletus edulis BED1</name>
    <dbReference type="NCBI Taxonomy" id="1328754"/>
    <lineage>
        <taxon>Eukaryota</taxon>
        <taxon>Fungi</taxon>
        <taxon>Dikarya</taxon>
        <taxon>Basidiomycota</taxon>
        <taxon>Agaricomycotina</taxon>
        <taxon>Agaricomycetes</taxon>
        <taxon>Agaricomycetidae</taxon>
        <taxon>Boletales</taxon>
        <taxon>Boletineae</taxon>
        <taxon>Boletaceae</taxon>
        <taxon>Boletoideae</taxon>
        <taxon>Boletus</taxon>
    </lineage>
</organism>
<accession>A0AAD4BMU8</accession>
<gene>
    <name evidence="1" type="ORF">L210DRAFT_3553196</name>
</gene>
<keyword evidence="2" id="KW-1185">Reference proteome</keyword>
<evidence type="ECO:0000313" key="2">
    <source>
        <dbReference type="Proteomes" id="UP001194468"/>
    </source>
</evidence>
<dbReference type="SUPFAM" id="SSF52047">
    <property type="entry name" value="RNI-like"/>
    <property type="match status" value="1"/>
</dbReference>
<dbReference type="AlphaFoldDB" id="A0AAD4BMU8"/>
<comment type="caution">
    <text evidence="1">The sequence shown here is derived from an EMBL/GenBank/DDBJ whole genome shotgun (WGS) entry which is preliminary data.</text>
</comment>
<reference evidence="1" key="1">
    <citation type="submission" date="2019-10" db="EMBL/GenBank/DDBJ databases">
        <authorList>
            <consortium name="DOE Joint Genome Institute"/>
            <person name="Kuo A."/>
            <person name="Miyauchi S."/>
            <person name="Kiss E."/>
            <person name="Drula E."/>
            <person name="Kohler A."/>
            <person name="Sanchez-Garcia M."/>
            <person name="Andreopoulos B."/>
            <person name="Barry K.W."/>
            <person name="Bonito G."/>
            <person name="Buee M."/>
            <person name="Carver A."/>
            <person name="Chen C."/>
            <person name="Cichocki N."/>
            <person name="Clum A."/>
            <person name="Culley D."/>
            <person name="Crous P.W."/>
            <person name="Fauchery L."/>
            <person name="Girlanda M."/>
            <person name="Hayes R."/>
            <person name="Keri Z."/>
            <person name="LaButti K."/>
            <person name="Lipzen A."/>
            <person name="Lombard V."/>
            <person name="Magnuson J."/>
            <person name="Maillard F."/>
            <person name="Morin E."/>
            <person name="Murat C."/>
            <person name="Nolan M."/>
            <person name="Ohm R."/>
            <person name="Pangilinan J."/>
            <person name="Pereira M."/>
            <person name="Perotto S."/>
            <person name="Peter M."/>
            <person name="Riley R."/>
            <person name="Sitrit Y."/>
            <person name="Stielow B."/>
            <person name="Szollosi G."/>
            <person name="Zifcakova L."/>
            <person name="Stursova M."/>
            <person name="Spatafora J.W."/>
            <person name="Tedersoo L."/>
            <person name="Vaario L.-M."/>
            <person name="Yamada A."/>
            <person name="Yan M."/>
            <person name="Wang P."/>
            <person name="Xu J."/>
            <person name="Bruns T."/>
            <person name="Baldrian P."/>
            <person name="Vilgalys R."/>
            <person name="Henrissat B."/>
            <person name="Grigoriev I.V."/>
            <person name="Hibbett D."/>
            <person name="Nagy L.G."/>
            <person name="Martin F.M."/>
        </authorList>
    </citation>
    <scope>NUCLEOTIDE SEQUENCE</scope>
    <source>
        <strain evidence="1">BED1</strain>
    </source>
</reference>
<reference evidence="1" key="2">
    <citation type="journal article" date="2020" name="Nat. Commun.">
        <title>Large-scale genome sequencing of mycorrhizal fungi provides insights into the early evolution of symbiotic traits.</title>
        <authorList>
            <person name="Miyauchi S."/>
            <person name="Kiss E."/>
            <person name="Kuo A."/>
            <person name="Drula E."/>
            <person name="Kohler A."/>
            <person name="Sanchez-Garcia M."/>
            <person name="Morin E."/>
            <person name="Andreopoulos B."/>
            <person name="Barry K.W."/>
            <person name="Bonito G."/>
            <person name="Buee M."/>
            <person name="Carver A."/>
            <person name="Chen C."/>
            <person name="Cichocki N."/>
            <person name="Clum A."/>
            <person name="Culley D."/>
            <person name="Crous P.W."/>
            <person name="Fauchery L."/>
            <person name="Girlanda M."/>
            <person name="Hayes R.D."/>
            <person name="Keri Z."/>
            <person name="LaButti K."/>
            <person name="Lipzen A."/>
            <person name="Lombard V."/>
            <person name="Magnuson J."/>
            <person name="Maillard F."/>
            <person name="Murat C."/>
            <person name="Nolan M."/>
            <person name="Ohm R.A."/>
            <person name="Pangilinan J."/>
            <person name="Pereira M.F."/>
            <person name="Perotto S."/>
            <person name="Peter M."/>
            <person name="Pfister S."/>
            <person name="Riley R."/>
            <person name="Sitrit Y."/>
            <person name="Stielow J.B."/>
            <person name="Szollosi G."/>
            <person name="Zifcakova L."/>
            <person name="Stursova M."/>
            <person name="Spatafora J.W."/>
            <person name="Tedersoo L."/>
            <person name="Vaario L.M."/>
            <person name="Yamada A."/>
            <person name="Yan M."/>
            <person name="Wang P."/>
            <person name="Xu J."/>
            <person name="Bruns T."/>
            <person name="Baldrian P."/>
            <person name="Vilgalys R."/>
            <person name="Dunand C."/>
            <person name="Henrissat B."/>
            <person name="Grigoriev I.V."/>
            <person name="Hibbett D."/>
            <person name="Nagy L.G."/>
            <person name="Martin F.M."/>
        </authorList>
    </citation>
    <scope>NUCLEOTIDE SEQUENCE</scope>
    <source>
        <strain evidence="1">BED1</strain>
    </source>
</reference>
<sequence>MHHALEIQEILCNILFYCYQPKHWQYPATLAALARTCRTFKEPTLDLLWRDLDDSSPLARCLPEASHRLSTGTVYSFNRPLTLIEWDIFRSYTHRIHAIRDFDSGLDWGSVATFLDPPATEPLFPNLRRLLGCAYTKQTMALLYLPLPSLVYLNVVFESLHLLKSFPNFSPNIRSLHVRVRHWPQQQDTFIEIEPSYITRWQNLRSVSCRQLALDMDALMHLSRLPALTQLDFALNAPLLPSDTPLFCSRMRETNLHSRFLKTNLVCSSGQDLTSFLAGVPTCNAGHTVETMTLRQWPSPPDGVHPPEGLRLCFDNLRSWVGFSNLRRLELNINSNVDLTDTEMLTLASAWPQLTHLLLNADWGWKSHGGITPGALVRLLQTCRFLEQIALAIDTRGYTRVPPWQTNLSFTLPPGCLINVVDSAIQEESVPAVATFFSGLETCCESDFCFQAWGGSQMILSPHYAEHVSRWIDVEYQIDDALGRYSEPGDW</sequence>
<dbReference type="Gene3D" id="3.80.10.10">
    <property type="entry name" value="Ribonuclease Inhibitor"/>
    <property type="match status" value="1"/>
</dbReference>
<evidence type="ECO:0000313" key="1">
    <source>
        <dbReference type="EMBL" id="KAF8434544.1"/>
    </source>
</evidence>
<evidence type="ECO:0008006" key="3">
    <source>
        <dbReference type="Google" id="ProtNLM"/>
    </source>
</evidence>
<dbReference type="InterPro" id="IPR032675">
    <property type="entry name" value="LRR_dom_sf"/>
</dbReference>
<dbReference type="Proteomes" id="UP001194468">
    <property type="component" value="Unassembled WGS sequence"/>
</dbReference>
<dbReference type="EMBL" id="WHUW01000028">
    <property type="protein sequence ID" value="KAF8434544.1"/>
    <property type="molecule type" value="Genomic_DNA"/>
</dbReference>
<proteinExistence type="predicted"/>